<name>A0A162G5Y9_BDEBC</name>
<dbReference type="PROSITE" id="PS51257">
    <property type="entry name" value="PROKAR_LIPOPROTEIN"/>
    <property type="match status" value="1"/>
</dbReference>
<comment type="caution">
    <text evidence="1">The sequence shown here is derived from an EMBL/GenBank/DDBJ whole genome shotgun (WGS) entry which is preliminary data.</text>
</comment>
<evidence type="ECO:0000313" key="1">
    <source>
        <dbReference type="EMBL" id="KYG65062.1"/>
    </source>
</evidence>
<proteinExistence type="predicted"/>
<sequence length="188" mass="20345">MNVKLMSLLLISGFVFGCATDEKKEAEKTAAAAGPSIEAKQVAAEEEASYVTEFAFKKGSATLSDGMKKNILQVMDQAKKSGEIKEFKVITWGDSEYPSTHTEKLSQAEVELVKKRNTAIRKYIEGASKGVDVETYSMAERPNALQEMLNTSDARVKKSLEVAGVPTTDTAVKTPSKASKAIVMAITE</sequence>
<dbReference type="RefSeq" id="WP_063206724.1">
    <property type="nucleotide sequence ID" value="NZ_LUKD01000005.1"/>
</dbReference>
<protein>
    <submittedName>
        <fullName evidence="1">Uncharacterized protein</fullName>
    </submittedName>
</protein>
<dbReference type="OrthoDB" id="5293081at2"/>
<dbReference type="EMBL" id="LUKD01000005">
    <property type="protein sequence ID" value="KYG65062.1"/>
    <property type="molecule type" value="Genomic_DNA"/>
</dbReference>
<dbReference type="Proteomes" id="UP000075799">
    <property type="component" value="Unassembled WGS sequence"/>
</dbReference>
<evidence type="ECO:0000313" key="2">
    <source>
        <dbReference type="Proteomes" id="UP000075799"/>
    </source>
</evidence>
<dbReference type="AlphaFoldDB" id="A0A162G5Y9"/>
<organism evidence="1 2">
    <name type="scientific">Bdellovibrio bacteriovorus</name>
    <dbReference type="NCBI Taxonomy" id="959"/>
    <lineage>
        <taxon>Bacteria</taxon>
        <taxon>Pseudomonadati</taxon>
        <taxon>Bdellovibrionota</taxon>
        <taxon>Bdellovibrionia</taxon>
        <taxon>Bdellovibrionales</taxon>
        <taxon>Pseudobdellovibrionaceae</taxon>
        <taxon>Bdellovibrio</taxon>
    </lineage>
</organism>
<reference evidence="1 2" key="1">
    <citation type="submission" date="2016-03" db="EMBL/GenBank/DDBJ databases">
        <authorList>
            <person name="Ploux O."/>
        </authorList>
    </citation>
    <scope>NUCLEOTIDE SEQUENCE [LARGE SCALE GENOMIC DNA]</scope>
    <source>
        <strain evidence="1 2">EC13</strain>
    </source>
</reference>
<accession>A0A162G5Y9</accession>
<gene>
    <name evidence="1" type="ORF">AZI87_10825</name>
</gene>